<gene>
    <name evidence="2" type="ORF">PIB30_036699</name>
</gene>
<name>A0ABU6YFG6_9FABA</name>
<accession>A0ABU6YFG6</accession>
<keyword evidence="3" id="KW-1185">Reference proteome</keyword>
<evidence type="ECO:0000313" key="2">
    <source>
        <dbReference type="EMBL" id="MED6207543.1"/>
    </source>
</evidence>
<sequence length="119" mass="11997">SRVPPKPPKAPKVNSLPNSHGNHPVLSPAAPVNNIPVKGGAVSPATIPDLDQLHHVNVPSNGMSGSNNGHGGGGLMACTPLNCPTPSGLCGVVYVNLVAQTSNHMDPHKGNNVMAPPSS</sequence>
<feature type="region of interest" description="Disordered" evidence="1">
    <location>
        <begin position="1"/>
        <end position="46"/>
    </location>
</feature>
<organism evidence="2 3">
    <name type="scientific">Stylosanthes scabra</name>
    <dbReference type="NCBI Taxonomy" id="79078"/>
    <lineage>
        <taxon>Eukaryota</taxon>
        <taxon>Viridiplantae</taxon>
        <taxon>Streptophyta</taxon>
        <taxon>Embryophyta</taxon>
        <taxon>Tracheophyta</taxon>
        <taxon>Spermatophyta</taxon>
        <taxon>Magnoliopsida</taxon>
        <taxon>eudicotyledons</taxon>
        <taxon>Gunneridae</taxon>
        <taxon>Pentapetalae</taxon>
        <taxon>rosids</taxon>
        <taxon>fabids</taxon>
        <taxon>Fabales</taxon>
        <taxon>Fabaceae</taxon>
        <taxon>Papilionoideae</taxon>
        <taxon>50 kb inversion clade</taxon>
        <taxon>dalbergioids sensu lato</taxon>
        <taxon>Dalbergieae</taxon>
        <taxon>Pterocarpus clade</taxon>
        <taxon>Stylosanthes</taxon>
    </lineage>
</organism>
<comment type="caution">
    <text evidence="2">The sequence shown here is derived from an EMBL/GenBank/DDBJ whole genome shotgun (WGS) entry which is preliminary data.</text>
</comment>
<evidence type="ECO:0000256" key="1">
    <source>
        <dbReference type="SAM" id="MobiDB-lite"/>
    </source>
</evidence>
<dbReference type="EMBL" id="JASCZI010241836">
    <property type="protein sequence ID" value="MED6207543.1"/>
    <property type="molecule type" value="Genomic_DNA"/>
</dbReference>
<dbReference type="Proteomes" id="UP001341840">
    <property type="component" value="Unassembled WGS sequence"/>
</dbReference>
<evidence type="ECO:0000313" key="3">
    <source>
        <dbReference type="Proteomes" id="UP001341840"/>
    </source>
</evidence>
<protein>
    <submittedName>
        <fullName evidence="2">Uncharacterized protein</fullName>
    </submittedName>
</protein>
<proteinExistence type="predicted"/>
<feature type="non-terminal residue" evidence="2">
    <location>
        <position position="1"/>
    </location>
</feature>
<reference evidence="2 3" key="1">
    <citation type="journal article" date="2023" name="Plants (Basel)">
        <title>Bridging the Gap: Combining Genomics and Transcriptomics Approaches to Understand Stylosanthes scabra, an Orphan Legume from the Brazilian Caatinga.</title>
        <authorList>
            <person name="Ferreira-Neto J.R.C."/>
            <person name="da Silva M.D."/>
            <person name="Binneck E."/>
            <person name="de Melo N.F."/>
            <person name="da Silva R.H."/>
            <person name="de Melo A.L.T.M."/>
            <person name="Pandolfi V."/>
            <person name="Bustamante F.O."/>
            <person name="Brasileiro-Vidal A.C."/>
            <person name="Benko-Iseppon A.M."/>
        </authorList>
    </citation>
    <scope>NUCLEOTIDE SEQUENCE [LARGE SCALE GENOMIC DNA]</scope>
    <source>
        <tissue evidence="2">Leaves</tissue>
    </source>
</reference>
<feature type="compositionally biased region" description="Pro residues" evidence="1">
    <location>
        <begin position="1"/>
        <end position="10"/>
    </location>
</feature>